<dbReference type="Proteomes" id="UP000504624">
    <property type="component" value="Unplaced"/>
</dbReference>
<gene>
    <name evidence="2" type="primary">LOC108492763</name>
</gene>
<name>A0A6J0GBB0_9PASS</name>
<protein>
    <submittedName>
        <fullName evidence="2">Uncharacterized protein LOC108492763</fullName>
    </submittedName>
</protein>
<dbReference type="GeneID" id="108492763"/>
<evidence type="ECO:0000313" key="2">
    <source>
        <dbReference type="RefSeq" id="XP_017660902.1"/>
    </source>
</evidence>
<proteinExistence type="predicted"/>
<organism evidence="1 2">
    <name type="scientific">Lepidothrix coronata</name>
    <name type="common">blue-crowned manakin</name>
    <dbReference type="NCBI Taxonomy" id="321398"/>
    <lineage>
        <taxon>Eukaryota</taxon>
        <taxon>Metazoa</taxon>
        <taxon>Chordata</taxon>
        <taxon>Craniata</taxon>
        <taxon>Vertebrata</taxon>
        <taxon>Euteleostomi</taxon>
        <taxon>Archelosauria</taxon>
        <taxon>Archosauria</taxon>
        <taxon>Dinosauria</taxon>
        <taxon>Saurischia</taxon>
        <taxon>Theropoda</taxon>
        <taxon>Coelurosauria</taxon>
        <taxon>Aves</taxon>
        <taxon>Neognathae</taxon>
        <taxon>Neoaves</taxon>
        <taxon>Telluraves</taxon>
        <taxon>Australaves</taxon>
        <taxon>Passeriformes</taxon>
        <taxon>Pipridae</taxon>
        <taxon>Lepidothrix</taxon>
    </lineage>
</organism>
<dbReference type="AlphaFoldDB" id="A0A6J0GBB0"/>
<keyword evidence="1" id="KW-1185">Reference proteome</keyword>
<reference evidence="2" key="1">
    <citation type="submission" date="2025-08" db="UniProtKB">
        <authorList>
            <consortium name="RefSeq"/>
        </authorList>
    </citation>
    <scope>IDENTIFICATION</scope>
</reference>
<dbReference type="RefSeq" id="XP_017660902.1">
    <property type="nucleotide sequence ID" value="XM_017805413.1"/>
</dbReference>
<sequence>MLPANSTKTRAAISVKGQWIVFFTSVFTNLKHHCYDRLSSNQTSTLVPFKQAGRKQTQGNLKVQLRLEPNLSRSWGGPELALAVLKDRKSNRTFLLTKLVHSRRSCRNQSKLPLMMKCQTILAGTCSVLRSFKLLHSLRFQSYQNQLGWTERHLEVQDVPKEFSQRDMQV</sequence>
<evidence type="ECO:0000313" key="1">
    <source>
        <dbReference type="Proteomes" id="UP000504624"/>
    </source>
</evidence>
<accession>A0A6J0GBB0</accession>